<comment type="similarity">
    <text evidence="1">Belongs to the CLV3/ESR signal peptide family.</text>
</comment>
<dbReference type="InterPro" id="IPR039618">
    <property type="entry name" value="CLE9-13"/>
</dbReference>
<dbReference type="PANTHER" id="PTHR34359:SF28">
    <property type="entry name" value="CLAVATA3_ESR (CLE)-RELATED PROTEIN 12"/>
    <property type="match status" value="1"/>
</dbReference>
<proteinExistence type="inferred from homology"/>
<protein>
    <submittedName>
        <fullName evidence="7">Uncharacterized protein</fullName>
    </submittedName>
</protein>
<evidence type="ECO:0000256" key="1">
    <source>
        <dbReference type="ARBA" id="ARBA00005416"/>
    </source>
</evidence>
<feature type="signal peptide" evidence="6">
    <location>
        <begin position="1"/>
        <end position="31"/>
    </location>
</feature>
<evidence type="ECO:0000313" key="7">
    <source>
        <dbReference type="EMBL" id="KCW83820.1"/>
    </source>
</evidence>
<organism evidence="7">
    <name type="scientific">Eucalyptus grandis</name>
    <name type="common">Flooded gum</name>
    <dbReference type="NCBI Taxonomy" id="71139"/>
    <lineage>
        <taxon>Eukaryota</taxon>
        <taxon>Viridiplantae</taxon>
        <taxon>Streptophyta</taxon>
        <taxon>Embryophyta</taxon>
        <taxon>Tracheophyta</taxon>
        <taxon>Spermatophyta</taxon>
        <taxon>Magnoliopsida</taxon>
        <taxon>eudicotyledons</taxon>
        <taxon>Gunneridae</taxon>
        <taxon>Pentapetalae</taxon>
        <taxon>rosids</taxon>
        <taxon>malvids</taxon>
        <taxon>Myrtales</taxon>
        <taxon>Myrtaceae</taxon>
        <taxon>Myrtoideae</taxon>
        <taxon>Eucalypteae</taxon>
        <taxon>Eucalyptus</taxon>
    </lineage>
</organism>
<feature type="compositionally biased region" description="Basic residues" evidence="5">
    <location>
        <begin position="60"/>
        <end position="71"/>
    </location>
</feature>
<dbReference type="EMBL" id="KK198754">
    <property type="protein sequence ID" value="KCW83820.1"/>
    <property type="molecule type" value="Genomic_DNA"/>
</dbReference>
<evidence type="ECO:0000256" key="5">
    <source>
        <dbReference type="SAM" id="MobiDB-lite"/>
    </source>
</evidence>
<reference evidence="7" key="1">
    <citation type="submission" date="2013-07" db="EMBL/GenBank/DDBJ databases">
        <title>The genome of Eucalyptus grandis.</title>
        <authorList>
            <person name="Schmutz J."/>
            <person name="Hayes R."/>
            <person name="Myburg A."/>
            <person name="Tuskan G."/>
            <person name="Grattapaglia D."/>
            <person name="Rokhsar D.S."/>
        </authorList>
    </citation>
    <scope>NUCLEOTIDE SEQUENCE</scope>
    <source>
        <tissue evidence="7">Leaf extractions</tissue>
    </source>
</reference>
<feature type="region of interest" description="Disordered" evidence="5">
    <location>
        <begin position="60"/>
        <end position="101"/>
    </location>
</feature>
<dbReference type="AlphaFoldDB" id="A0A059D0S5"/>
<evidence type="ECO:0000256" key="4">
    <source>
        <dbReference type="ARBA" id="ARBA00023278"/>
    </source>
</evidence>
<evidence type="ECO:0000256" key="6">
    <source>
        <dbReference type="SAM" id="SignalP"/>
    </source>
</evidence>
<dbReference type="InParanoid" id="A0A059D0S5"/>
<evidence type="ECO:0000256" key="3">
    <source>
        <dbReference type="ARBA" id="ARBA00022782"/>
    </source>
</evidence>
<dbReference type="eggNOG" id="ENOG502S8TY">
    <property type="taxonomic scope" value="Eukaryota"/>
</dbReference>
<name>A0A059D0S5_EUCGR</name>
<gene>
    <name evidence="7" type="ORF">EUGRSUZ_B00694</name>
</gene>
<dbReference type="Gramene" id="KCW83820">
    <property type="protein sequence ID" value="KCW83820"/>
    <property type="gene ID" value="EUGRSUZ_B00694"/>
</dbReference>
<dbReference type="PANTHER" id="PTHR34359">
    <property type="entry name" value="CLAVATA3/ESR (CLE)-RELATED PROTEIN 10"/>
    <property type="match status" value="1"/>
</dbReference>
<dbReference type="OMA" id="CFTSFAD"/>
<evidence type="ECO:0000256" key="2">
    <source>
        <dbReference type="ARBA" id="ARBA00022473"/>
    </source>
</evidence>
<keyword evidence="3" id="KW-0221">Differentiation</keyword>
<keyword evidence="2" id="KW-0217">Developmental protein</keyword>
<sequence>MKLPRPPRVHKAILCLAFLSLFLLFHGWCNSSSQPRNQLSWSNRRALASKYDFTPYLRHRQRHHHHRHHQTGHAPVVPGPPDPFYGAEKRLVPTGPNPLHH</sequence>
<accession>A0A059D0S5</accession>
<feature type="chain" id="PRO_5001569814" evidence="6">
    <location>
        <begin position="32"/>
        <end position="101"/>
    </location>
</feature>
<keyword evidence="4" id="KW-0379">Hydroxylation</keyword>
<keyword evidence="6" id="KW-0732">Signal</keyword>
<dbReference type="GO" id="GO:0030154">
    <property type="term" value="P:cell differentiation"/>
    <property type="evidence" value="ECO:0007669"/>
    <property type="project" value="UniProtKB-KW"/>
</dbReference>